<dbReference type="EMBL" id="CP035758">
    <property type="protein sequence ID" value="QBD78624.1"/>
    <property type="molecule type" value="Genomic_DNA"/>
</dbReference>
<feature type="domain" description="Gfo/Idh/MocA-like oxidoreductase N-terminal" evidence="3">
    <location>
        <begin position="10"/>
        <end position="131"/>
    </location>
</feature>
<dbReference type="InterPro" id="IPR000683">
    <property type="entry name" value="Gfo/Idh/MocA-like_OxRdtase_N"/>
</dbReference>
<dbReference type="OrthoDB" id="9783105at2"/>
<name>A0A4P6JT70_KTERU</name>
<evidence type="ECO:0000256" key="2">
    <source>
        <dbReference type="ARBA" id="ARBA00023002"/>
    </source>
</evidence>
<gene>
    <name evidence="5" type="ORF">EPA93_22565</name>
</gene>
<evidence type="ECO:0000313" key="6">
    <source>
        <dbReference type="Proteomes" id="UP000290365"/>
    </source>
</evidence>
<dbReference type="PANTHER" id="PTHR43708:SF5">
    <property type="entry name" value="CONSERVED EXPRESSED OXIDOREDUCTASE (EUROFUNG)-RELATED"/>
    <property type="match status" value="1"/>
</dbReference>
<dbReference type="RefSeq" id="WP_129889677.1">
    <property type="nucleotide sequence ID" value="NZ_CP035758.1"/>
</dbReference>
<dbReference type="Proteomes" id="UP000290365">
    <property type="component" value="Chromosome"/>
</dbReference>
<dbReference type="Gene3D" id="3.30.360.10">
    <property type="entry name" value="Dihydrodipicolinate Reductase, domain 2"/>
    <property type="match status" value="1"/>
</dbReference>
<organism evidence="5 6">
    <name type="scientific">Ktedonosporobacter rubrisoli</name>
    <dbReference type="NCBI Taxonomy" id="2509675"/>
    <lineage>
        <taxon>Bacteria</taxon>
        <taxon>Bacillati</taxon>
        <taxon>Chloroflexota</taxon>
        <taxon>Ktedonobacteria</taxon>
        <taxon>Ktedonobacterales</taxon>
        <taxon>Ktedonosporobacteraceae</taxon>
        <taxon>Ktedonosporobacter</taxon>
    </lineage>
</organism>
<dbReference type="Pfam" id="PF22725">
    <property type="entry name" value="GFO_IDH_MocA_C3"/>
    <property type="match status" value="1"/>
</dbReference>
<dbReference type="SUPFAM" id="SSF55347">
    <property type="entry name" value="Glyceraldehyde-3-phosphate dehydrogenase-like, C-terminal domain"/>
    <property type="match status" value="1"/>
</dbReference>
<sequence>MSSIHSNDALRVVIIGYGHGGEVFHAPLVASTPGMRVSAIVTSNPERRRHAQQAFPQAELLASAEEIWKDPRRYDLVVVTTPNRFHVSLGIAALQAGLPVVVDKPFAASVADAERLIAVSEETGKLLSVFHNARWDSVFMTARRIVEAQLLGSVARLESRYERYRPVPRANAWRELADFADAGGLLYDLGSHLIDQALLLFGFPRRVYAEMPRRRPGVEVDDDTFVSLEFASGVHAHLWMSSVVRVPASRLRITGLLGTYDKWGVDPQEEMLRAGIRPGDERWGMEPRERWGHISTEVSGLHFDGAIEPVRGCSERYYALMRDAILTGSQLPVEPREALATLQVIEAALRSAQEHTVVELANLA</sequence>
<evidence type="ECO:0000256" key="1">
    <source>
        <dbReference type="ARBA" id="ARBA00010928"/>
    </source>
</evidence>
<evidence type="ECO:0000313" key="5">
    <source>
        <dbReference type="EMBL" id="QBD78624.1"/>
    </source>
</evidence>
<keyword evidence="6" id="KW-1185">Reference proteome</keyword>
<dbReference type="KEGG" id="kbs:EPA93_22565"/>
<proteinExistence type="inferred from homology"/>
<comment type="similarity">
    <text evidence="1">Belongs to the Gfo/Idh/MocA family.</text>
</comment>
<dbReference type="Pfam" id="PF01408">
    <property type="entry name" value="GFO_IDH_MocA"/>
    <property type="match status" value="1"/>
</dbReference>
<dbReference type="InterPro" id="IPR036291">
    <property type="entry name" value="NAD(P)-bd_dom_sf"/>
</dbReference>
<dbReference type="GO" id="GO:0000166">
    <property type="term" value="F:nucleotide binding"/>
    <property type="evidence" value="ECO:0007669"/>
    <property type="project" value="InterPro"/>
</dbReference>
<reference evidence="5 6" key="1">
    <citation type="submission" date="2019-01" db="EMBL/GenBank/DDBJ databases">
        <title>Ktedonosporobacter rubrisoli SCAWS-G2.</title>
        <authorList>
            <person name="Huang Y."/>
            <person name="Yan B."/>
        </authorList>
    </citation>
    <scope>NUCLEOTIDE SEQUENCE [LARGE SCALE GENOMIC DNA]</scope>
    <source>
        <strain evidence="5 6">SCAWS-G2</strain>
    </source>
</reference>
<protein>
    <submittedName>
        <fullName evidence="5">Oxidoreductase</fullName>
    </submittedName>
</protein>
<dbReference type="InterPro" id="IPR055170">
    <property type="entry name" value="GFO_IDH_MocA-like_dom"/>
</dbReference>
<dbReference type="GO" id="GO:0016491">
    <property type="term" value="F:oxidoreductase activity"/>
    <property type="evidence" value="ECO:0007669"/>
    <property type="project" value="UniProtKB-KW"/>
</dbReference>
<dbReference type="AlphaFoldDB" id="A0A4P6JT70"/>
<dbReference type="Gene3D" id="3.40.50.720">
    <property type="entry name" value="NAD(P)-binding Rossmann-like Domain"/>
    <property type="match status" value="1"/>
</dbReference>
<evidence type="ECO:0000259" key="4">
    <source>
        <dbReference type="Pfam" id="PF22725"/>
    </source>
</evidence>
<dbReference type="SUPFAM" id="SSF51735">
    <property type="entry name" value="NAD(P)-binding Rossmann-fold domains"/>
    <property type="match status" value="1"/>
</dbReference>
<dbReference type="PANTHER" id="PTHR43708">
    <property type="entry name" value="CONSERVED EXPRESSED OXIDOREDUCTASE (EUROFUNG)"/>
    <property type="match status" value="1"/>
</dbReference>
<evidence type="ECO:0000259" key="3">
    <source>
        <dbReference type="Pfam" id="PF01408"/>
    </source>
</evidence>
<accession>A0A4P6JT70</accession>
<dbReference type="InterPro" id="IPR051317">
    <property type="entry name" value="Gfo/Idh/MocA_oxidoreduct"/>
</dbReference>
<feature type="domain" description="GFO/IDH/MocA-like oxidoreductase" evidence="4">
    <location>
        <begin position="139"/>
        <end position="260"/>
    </location>
</feature>
<keyword evidence="2" id="KW-0560">Oxidoreductase</keyword>